<dbReference type="OrthoDB" id="9778383at2"/>
<sequence>MGVIGDLLRRTSKVYPDKVAVIDKLGKYTPFDTRYNWREFNAKVNRLANSLLKMNLQSQDRVAIYSDTRSQFFITYMALAKAGLVTVPINTAYKGDELAYLISNSGARAVIADVDRLPALRAILPNLTDVQYVIGLGKGHYVDHDCQFDFNTLMSEGSEKEPAVVVDEQDLAMLLYTSGTTGRPKGAMLTHRNWYTSAQIVTGEWRLYSNSKFLCMLAPFFTGCFVFMTFAAAKGFTIVMSDFEPRKALDIITKEKIDYTMFVPTMTSRIVKFPEIQKYDLSNLKQVITSGAPISEALVREASDVLFKGELRFIFTYGTSETAIGGCILQPEEVSLQGPGSERLTSVGKSMLGMQVKVLDEDGTEVEPGSDITGEIVVIGDTVGKGYWGMPENQELKDGVWYSGDLAKVDKDGYIYIVDRKKDMILSGGANIYPREIEDVIFGHPAVMHTAVVGIPDQEWGEKVHAIVVPRDGVKVSAQDIIKFCKEHLASYKCPKSVEFVDFQDLPVNPAGKILKRKLKENYWKNRQRKGEV</sequence>
<dbReference type="GO" id="GO:0006631">
    <property type="term" value="P:fatty acid metabolic process"/>
    <property type="evidence" value="ECO:0007669"/>
    <property type="project" value="TreeGrafter"/>
</dbReference>
<dbReference type="STRING" id="767817.Desgi_1134"/>
<dbReference type="eggNOG" id="COG0318">
    <property type="taxonomic scope" value="Bacteria"/>
</dbReference>
<dbReference type="EMBL" id="CP003273">
    <property type="protein sequence ID" value="AGL00659.1"/>
    <property type="molecule type" value="Genomic_DNA"/>
</dbReference>
<comment type="similarity">
    <text evidence="1">Belongs to the ATP-dependent AMP-binding enzyme family.</text>
</comment>
<feature type="domain" description="AMP-dependent synthetase/ligase" evidence="3">
    <location>
        <begin position="9"/>
        <end position="388"/>
    </location>
</feature>
<organism evidence="5 6">
    <name type="scientific">Desulfoscipio gibsoniae DSM 7213</name>
    <dbReference type="NCBI Taxonomy" id="767817"/>
    <lineage>
        <taxon>Bacteria</taxon>
        <taxon>Bacillati</taxon>
        <taxon>Bacillota</taxon>
        <taxon>Clostridia</taxon>
        <taxon>Eubacteriales</taxon>
        <taxon>Desulfallaceae</taxon>
        <taxon>Desulfoscipio</taxon>
    </lineage>
</organism>
<dbReference type="PANTHER" id="PTHR43201">
    <property type="entry name" value="ACYL-COA SYNTHETASE"/>
    <property type="match status" value="1"/>
</dbReference>
<dbReference type="KEGG" id="dgi:Desgi_1134"/>
<dbReference type="Pfam" id="PF00501">
    <property type="entry name" value="AMP-binding"/>
    <property type="match status" value="1"/>
</dbReference>
<dbReference type="InterPro" id="IPR020845">
    <property type="entry name" value="AMP-binding_CS"/>
</dbReference>
<dbReference type="Gene3D" id="3.30.300.30">
    <property type="match status" value="1"/>
</dbReference>
<dbReference type="AlphaFoldDB" id="R4KDK0"/>
<dbReference type="SUPFAM" id="SSF56801">
    <property type="entry name" value="Acetyl-CoA synthetase-like"/>
    <property type="match status" value="1"/>
</dbReference>
<evidence type="ECO:0000259" key="4">
    <source>
        <dbReference type="Pfam" id="PF13193"/>
    </source>
</evidence>
<reference evidence="5 6" key="1">
    <citation type="submission" date="2012-01" db="EMBL/GenBank/DDBJ databases">
        <title>Complete sequence of Desulfotomaculum gibsoniae DSM 7213.</title>
        <authorList>
            <consortium name="US DOE Joint Genome Institute"/>
            <person name="Lucas S."/>
            <person name="Han J."/>
            <person name="Lapidus A."/>
            <person name="Cheng J.-F."/>
            <person name="Goodwin L."/>
            <person name="Pitluck S."/>
            <person name="Peters L."/>
            <person name="Ovchinnikova G."/>
            <person name="Teshima H."/>
            <person name="Detter J.C."/>
            <person name="Han C."/>
            <person name="Tapia R."/>
            <person name="Land M."/>
            <person name="Hauser L."/>
            <person name="Kyrpides N."/>
            <person name="Ivanova N."/>
            <person name="Pagani I."/>
            <person name="Parshina S."/>
            <person name="Plugge C."/>
            <person name="Muyzer G."/>
            <person name="Kuever J."/>
            <person name="Ivanova A."/>
            <person name="Nazina T."/>
            <person name="Klenk H.-P."/>
            <person name="Brambilla E."/>
            <person name="Spring S."/>
            <person name="Stams A.F."/>
            <person name="Woyke T."/>
        </authorList>
    </citation>
    <scope>NUCLEOTIDE SEQUENCE [LARGE SCALE GENOMIC DNA]</scope>
    <source>
        <strain evidence="5 6">DSM 7213</strain>
    </source>
</reference>
<gene>
    <name evidence="5" type="ORF">Desgi_1134</name>
</gene>
<name>R4KDK0_9FIRM</name>
<evidence type="ECO:0000259" key="3">
    <source>
        <dbReference type="Pfam" id="PF00501"/>
    </source>
</evidence>
<dbReference type="Proteomes" id="UP000013520">
    <property type="component" value="Chromosome"/>
</dbReference>
<dbReference type="FunFam" id="3.30.300.30:FF:000008">
    <property type="entry name" value="2,3-dihydroxybenzoate-AMP ligase"/>
    <property type="match status" value="1"/>
</dbReference>
<evidence type="ECO:0000256" key="1">
    <source>
        <dbReference type="ARBA" id="ARBA00006432"/>
    </source>
</evidence>
<dbReference type="HOGENOM" id="CLU_000022_59_10_9"/>
<dbReference type="InterPro" id="IPR045851">
    <property type="entry name" value="AMP-bd_C_sf"/>
</dbReference>
<dbReference type="Gene3D" id="3.40.50.12780">
    <property type="entry name" value="N-terminal domain of ligase-like"/>
    <property type="match status" value="1"/>
</dbReference>
<dbReference type="InterPro" id="IPR042099">
    <property type="entry name" value="ANL_N_sf"/>
</dbReference>
<keyword evidence="2 5" id="KW-0436">Ligase</keyword>
<accession>R4KDK0</accession>
<dbReference type="InterPro" id="IPR025110">
    <property type="entry name" value="AMP-bd_C"/>
</dbReference>
<proteinExistence type="inferred from homology"/>
<dbReference type="PANTHER" id="PTHR43201:SF5">
    <property type="entry name" value="MEDIUM-CHAIN ACYL-COA LIGASE ACSF2, MITOCHONDRIAL"/>
    <property type="match status" value="1"/>
</dbReference>
<evidence type="ECO:0000313" key="5">
    <source>
        <dbReference type="EMBL" id="AGL00659.1"/>
    </source>
</evidence>
<keyword evidence="6" id="KW-1185">Reference proteome</keyword>
<dbReference type="InterPro" id="IPR000873">
    <property type="entry name" value="AMP-dep_synth/lig_dom"/>
</dbReference>
<dbReference type="RefSeq" id="WP_006523674.1">
    <property type="nucleotide sequence ID" value="NC_021184.1"/>
</dbReference>
<feature type="domain" description="AMP-binding enzyme C-terminal" evidence="4">
    <location>
        <begin position="436"/>
        <end position="513"/>
    </location>
</feature>
<dbReference type="Pfam" id="PF13193">
    <property type="entry name" value="AMP-binding_C"/>
    <property type="match status" value="1"/>
</dbReference>
<dbReference type="GO" id="GO:0031956">
    <property type="term" value="F:medium-chain fatty acid-CoA ligase activity"/>
    <property type="evidence" value="ECO:0007669"/>
    <property type="project" value="TreeGrafter"/>
</dbReference>
<evidence type="ECO:0000256" key="2">
    <source>
        <dbReference type="ARBA" id="ARBA00022598"/>
    </source>
</evidence>
<dbReference type="PROSITE" id="PS00455">
    <property type="entry name" value="AMP_BINDING"/>
    <property type="match status" value="1"/>
</dbReference>
<evidence type="ECO:0000313" key="6">
    <source>
        <dbReference type="Proteomes" id="UP000013520"/>
    </source>
</evidence>
<protein>
    <submittedName>
        <fullName evidence="5">Acyl-CoA synthetase (AMP-forming)/AMP-acid ligase II</fullName>
    </submittedName>
</protein>